<protein>
    <submittedName>
        <fullName evidence="1">Uncharacterized protein</fullName>
    </submittedName>
</protein>
<name>B6DTB6_BODSA</name>
<sequence length="297" mass="31568">MCCRKVICDSFAYSNPFERFFQNHKVVGMVKLGLIAVVALLLIAFAHAVDDCVASLACRPWNQHVPCTSGASMDLRFVIDTWEGSTNDAYSNGQVAFCPLVDANQAFVLDGVSDYIDGAFLNGNASSTFNNTNIYVYGQGSLDSSANPQSDGSGALFSYIFPSAGGDAPQFGSGCGDGELAVVSFLMINFTMTNGAYLYQHNGTEIGGNPINSGWVSTCDSGNKCLFGDPACIGMGNVMNCAKCYNQASLDQVSTRVWAAYYGTDASGKTYISGQDNPLNFLQYASGSAYIDIANNL</sequence>
<organism evidence="1">
    <name type="scientific">Bodo saltans</name>
    <name type="common">Flagellated protozoan</name>
    <dbReference type="NCBI Taxonomy" id="75058"/>
    <lineage>
        <taxon>Eukaryota</taxon>
        <taxon>Discoba</taxon>
        <taxon>Euglenozoa</taxon>
        <taxon>Kinetoplastea</taxon>
        <taxon>Metakinetoplastina</taxon>
        <taxon>Eubodonida</taxon>
        <taxon>Bodonidae</taxon>
        <taxon>Bodo</taxon>
    </lineage>
</organism>
<dbReference type="VEuPathDB" id="TriTrypDB:BSAL_66235"/>
<reference evidence="1" key="1">
    <citation type="submission" date="2008-08" db="EMBL/GenBank/DDBJ databases">
        <title>Insights into the genome sequence of a free-living kinetoplastid: Bodo saltans (Kinetoplastida: Euglenozoa).</title>
        <authorList>
            <person name="Jackson A.P."/>
            <person name="Quail M.A."/>
            <person name="Berriman M."/>
        </authorList>
    </citation>
    <scope>NUCLEOTIDE SEQUENCE</scope>
    <source>
        <strain evidence="1">Lake Konstanz</strain>
    </source>
</reference>
<dbReference type="EMBL" id="FJ168550">
    <property type="protein sequence ID" value="ACI15950.1"/>
    <property type="molecule type" value="Genomic_DNA"/>
</dbReference>
<evidence type="ECO:0000313" key="1">
    <source>
        <dbReference type="EMBL" id="ACI15950.1"/>
    </source>
</evidence>
<proteinExistence type="predicted"/>
<dbReference type="AlphaFoldDB" id="B6DTB6"/>
<accession>B6DTB6</accession>